<dbReference type="InParanoid" id="A0A7E5VYU8"/>
<keyword evidence="16" id="KW-0812">Transmembrane</keyword>
<evidence type="ECO:0000256" key="4">
    <source>
        <dbReference type="ARBA" id="ARBA00004406"/>
    </source>
</evidence>
<dbReference type="InterPro" id="IPR002401">
    <property type="entry name" value="Cyt_P450_E_grp-I"/>
</dbReference>
<evidence type="ECO:0000256" key="3">
    <source>
        <dbReference type="ARBA" id="ARBA00004174"/>
    </source>
</evidence>
<dbReference type="InterPro" id="IPR001128">
    <property type="entry name" value="Cyt_P450"/>
</dbReference>
<dbReference type="PRINTS" id="PR00463">
    <property type="entry name" value="EP450I"/>
</dbReference>
<dbReference type="AlphaFoldDB" id="A0A7E5VYU8"/>
<feature type="binding site" description="axial binding residue" evidence="14">
    <location>
        <position position="447"/>
    </location>
    <ligand>
        <name>heme</name>
        <dbReference type="ChEBI" id="CHEBI:30413"/>
    </ligand>
    <ligandPart>
        <name>Fe</name>
        <dbReference type="ChEBI" id="CHEBI:18248"/>
    </ligandPart>
</feature>
<dbReference type="OrthoDB" id="1470350at2759"/>
<evidence type="ECO:0000256" key="7">
    <source>
        <dbReference type="ARBA" id="ARBA00022723"/>
    </source>
</evidence>
<dbReference type="PROSITE" id="PS00086">
    <property type="entry name" value="CYTOCHROME_P450"/>
    <property type="match status" value="1"/>
</dbReference>
<keyword evidence="7 14" id="KW-0479">Metal-binding</keyword>
<comment type="function">
    <text evidence="2">May be involved in the metabolism of insect hormones and in the breakdown of synthetic insecticides.</text>
</comment>
<proteinExistence type="inferred from homology"/>
<dbReference type="SUPFAM" id="SSF48264">
    <property type="entry name" value="Cytochrome P450"/>
    <property type="match status" value="1"/>
</dbReference>
<dbReference type="InterPro" id="IPR036396">
    <property type="entry name" value="Cyt_P450_sf"/>
</dbReference>
<keyword evidence="10 15" id="KW-0560">Oxidoreductase</keyword>
<evidence type="ECO:0000313" key="17">
    <source>
        <dbReference type="Proteomes" id="UP000322000"/>
    </source>
</evidence>
<dbReference type="Proteomes" id="UP000322000">
    <property type="component" value="Chromosome 9"/>
</dbReference>
<name>A0A7E5VYU8_TRINI</name>
<organism evidence="17 18">
    <name type="scientific">Trichoplusia ni</name>
    <name type="common">Cabbage looper</name>
    <dbReference type="NCBI Taxonomy" id="7111"/>
    <lineage>
        <taxon>Eukaryota</taxon>
        <taxon>Metazoa</taxon>
        <taxon>Ecdysozoa</taxon>
        <taxon>Arthropoda</taxon>
        <taxon>Hexapoda</taxon>
        <taxon>Insecta</taxon>
        <taxon>Pterygota</taxon>
        <taxon>Neoptera</taxon>
        <taxon>Endopterygota</taxon>
        <taxon>Lepidoptera</taxon>
        <taxon>Glossata</taxon>
        <taxon>Ditrysia</taxon>
        <taxon>Noctuoidea</taxon>
        <taxon>Noctuidae</taxon>
        <taxon>Plusiinae</taxon>
        <taxon>Trichoplusia</taxon>
    </lineage>
</organism>
<sequence>MLLHTLILVVAIVICLHVYFRYSYSGRLIHKLNGPKGIFLFGNIFDIFISPEEIFRTQIRWRKVHGNIFRLYGLHYRAVYLYKPEYIEAVLSSTRHTHKGMPYTFLYPWLGEGLLTSAGEKWQHRRKLLTPAFHFLILKKFFITFCERAEELMKTFDKEADKDRTELFPLLSKSTLSIMCETSMGTTPQEDIETLTNKYFQPVHTLSTIIIYRVTRLWLFTEFMFQFSNVSKIQSLALKSLNNFTTQIIQYRRKSRNQMPVSVAFGDESDDVYGKKAKLAMLDLLLDEERKGRIDEKGIREEVDTFMFEGHDTTATALCFLIMSLANEQKIQALVREEMLSIFGDSQRIPTIEDLSKMKYLECCIKESLRLYPSVHFISRMLTEDLKIDGYIIPKGTICNFNVFDIHRNPEIFPDPETFIPERFLPEKCANRHPYAYIPFSAGPRNCIGQKFAMMELKTVISSLLRKFHLEAITKPEELVFKPDLVLRTSKPVYVKFCKLMKND</sequence>
<keyword evidence="13 16" id="KW-0472">Membrane</keyword>
<comment type="subcellular location">
    <subcellularLocation>
        <location evidence="4">Endoplasmic reticulum membrane</location>
        <topology evidence="4">Peripheral membrane protein</topology>
    </subcellularLocation>
    <subcellularLocation>
        <location evidence="3">Microsome membrane</location>
        <topology evidence="3">Peripheral membrane protein</topology>
    </subcellularLocation>
</comment>
<dbReference type="GO" id="GO:0005506">
    <property type="term" value="F:iron ion binding"/>
    <property type="evidence" value="ECO:0007669"/>
    <property type="project" value="InterPro"/>
</dbReference>
<keyword evidence="6 14" id="KW-0349">Heme</keyword>
<dbReference type="GO" id="GO:0020037">
    <property type="term" value="F:heme binding"/>
    <property type="evidence" value="ECO:0007669"/>
    <property type="project" value="InterPro"/>
</dbReference>
<dbReference type="InterPro" id="IPR050196">
    <property type="entry name" value="Cytochrome_P450_Monoox"/>
</dbReference>
<evidence type="ECO:0000256" key="12">
    <source>
        <dbReference type="ARBA" id="ARBA00023033"/>
    </source>
</evidence>
<protein>
    <submittedName>
        <fullName evidence="18">Cytochrome P450 4C1-like</fullName>
    </submittedName>
</protein>
<evidence type="ECO:0000256" key="13">
    <source>
        <dbReference type="ARBA" id="ARBA00023136"/>
    </source>
</evidence>
<dbReference type="GO" id="GO:0016705">
    <property type="term" value="F:oxidoreductase activity, acting on paired donors, with incorporation or reduction of molecular oxygen"/>
    <property type="evidence" value="ECO:0007669"/>
    <property type="project" value="InterPro"/>
</dbReference>
<evidence type="ECO:0000256" key="2">
    <source>
        <dbReference type="ARBA" id="ARBA00003690"/>
    </source>
</evidence>
<keyword evidence="16" id="KW-1133">Transmembrane helix</keyword>
<dbReference type="InterPro" id="IPR017972">
    <property type="entry name" value="Cyt_P450_CS"/>
</dbReference>
<reference evidence="18" key="1">
    <citation type="submission" date="2025-08" db="UniProtKB">
        <authorList>
            <consortium name="RefSeq"/>
        </authorList>
    </citation>
    <scope>IDENTIFICATION</scope>
</reference>
<dbReference type="CDD" id="cd20628">
    <property type="entry name" value="CYP4"/>
    <property type="match status" value="1"/>
</dbReference>
<accession>A0A7E5VYU8</accession>
<dbReference type="PANTHER" id="PTHR24291:SF189">
    <property type="entry name" value="CYTOCHROME P450 4C3-RELATED"/>
    <property type="match status" value="1"/>
</dbReference>
<dbReference type="GO" id="GO:0005789">
    <property type="term" value="C:endoplasmic reticulum membrane"/>
    <property type="evidence" value="ECO:0007669"/>
    <property type="project" value="UniProtKB-SubCell"/>
</dbReference>
<keyword evidence="9" id="KW-0492">Microsome</keyword>
<dbReference type="GO" id="GO:0004497">
    <property type="term" value="F:monooxygenase activity"/>
    <property type="evidence" value="ECO:0007669"/>
    <property type="project" value="UniProtKB-KW"/>
</dbReference>
<evidence type="ECO:0000256" key="15">
    <source>
        <dbReference type="RuleBase" id="RU000461"/>
    </source>
</evidence>
<comment type="cofactor">
    <cofactor evidence="1 14">
        <name>heme</name>
        <dbReference type="ChEBI" id="CHEBI:30413"/>
    </cofactor>
</comment>
<evidence type="ECO:0000256" key="14">
    <source>
        <dbReference type="PIRSR" id="PIRSR602401-1"/>
    </source>
</evidence>
<dbReference type="GeneID" id="113497780"/>
<dbReference type="PANTHER" id="PTHR24291">
    <property type="entry name" value="CYTOCHROME P450 FAMILY 4"/>
    <property type="match status" value="1"/>
</dbReference>
<evidence type="ECO:0000256" key="9">
    <source>
        <dbReference type="ARBA" id="ARBA00022848"/>
    </source>
</evidence>
<evidence type="ECO:0000256" key="10">
    <source>
        <dbReference type="ARBA" id="ARBA00023002"/>
    </source>
</evidence>
<keyword evidence="8" id="KW-0256">Endoplasmic reticulum</keyword>
<keyword evidence="11 14" id="KW-0408">Iron</keyword>
<evidence type="ECO:0000256" key="16">
    <source>
        <dbReference type="SAM" id="Phobius"/>
    </source>
</evidence>
<keyword evidence="12 15" id="KW-0503">Monooxygenase</keyword>
<evidence type="ECO:0000256" key="8">
    <source>
        <dbReference type="ARBA" id="ARBA00022824"/>
    </source>
</evidence>
<evidence type="ECO:0000256" key="11">
    <source>
        <dbReference type="ARBA" id="ARBA00023004"/>
    </source>
</evidence>
<dbReference type="KEGG" id="tnl:113497780"/>
<gene>
    <name evidence="18" type="primary">LOC113497780</name>
</gene>
<evidence type="ECO:0000313" key="18">
    <source>
        <dbReference type="RefSeq" id="XP_026733291.1"/>
    </source>
</evidence>
<evidence type="ECO:0000256" key="1">
    <source>
        <dbReference type="ARBA" id="ARBA00001971"/>
    </source>
</evidence>
<dbReference type="Gene3D" id="1.10.630.10">
    <property type="entry name" value="Cytochrome P450"/>
    <property type="match status" value="1"/>
</dbReference>
<dbReference type="RefSeq" id="XP_026733291.1">
    <property type="nucleotide sequence ID" value="XM_026877490.1"/>
</dbReference>
<dbReference type="Pfam" id="PF00067">
    <property type="entry name" value="p450"/>
    <property type="match status" value="1"/>
</dbReference>
<dbReference type="PRINTS" id="PR00385">
    <property type="entry name" value="P450"/>
</dbReference>
<feature type="transmembrane region" description="Helical" evidence="16">
    <location>
        <begin position="6"/>
        <end position="24"/>
    </location>
</feature>
<evidence type="ECO:0000256" key="6">
    <source>
        <dbReference type="ARBA" id="ARBA00022617"/>
    </source>
</evidence>
<comment type="similarity">
    <text evidence="5 15">Belongs to the cytochrome P450 family.</text>
</comment>
<evidence type="ECO:0000256" key="5">
    <source>
        <dbReference type="ARBA" id="ARBA00010617"/>
    </source>
</evidence>
<keyword evidence="17" id="KW-1185">Reference proteome</keyword>